<dbReference type="Pfam" id="PF05721">
    <property type="entry name" value="PhyH"/>
    <property type="match status" value="1"/>
</dbReference>
<proteinExistence type="predicted"/>
<protein>
    <recommendedName>
        <fullName evidence="2">Phytanoyl-CoA dioxygenase</fullName>
    </recommendedName>
</protein>
<evidence type="ECO:0008006" key="2">
    <source>
        <dbReference type="Google" id="ProtNLM"/>
    </source>
</evidence>
<sequence length="127" mass="14381">MVAPGSNQLKEPIEIPEGQVDPVNVVEPSICPGDCLIFENRTWHAGAANLTNQTRKAVMIGYGYRWVVPMDFRKQKQEFLEKLDPLESYLVGESYDDVKTFQVDGGSNPLRDWCHQYDVSPTRHITG</sequence>
<dbReference type="AlphaFoldDB" id="A0A382X385"/>
<dbReference type="SUPFAM" id="SSF51197">
    <property type="entry name" value="Clavaminate synthase-like"/>
    <property type="match status" value="1"/>
</dbReference>
<reference evidence="1" key="1">
    <citation type="submission" date="2018-05" db="EMBL/GenBank/DDBJ databases">
        <authorList>
            <person name="Lanie J.A."/>
            <person name="Ng W.-L."/>
            <person name="Kazmierczak K.M."/>
            <person name="Andrzejewski T.M."/>
            <person name="Davidsen T.M."/>
            <person name="Wayne K.J."/>
            <person name="Tettelin H."/>
            <person name="Glass J.I."/>
            <person name="Rusch D."/>
            <person name="Podicherti R."/>
            <person name="Tsui H.-C.T."/>
            <person name="Winkler M.E."/>
        </authorList>
    </citation>
    <scope>NUCLEOTIDE SEQUENCE</scope>
</reference>
<accession>A0A382X385</accession>
<dbReference type="InterPro" id="IPR008775">
    <property type="entry name" value="Phytyl_CoA_dOase-like"/>
</dbReference>
<dbReference type="EMBL" id="UINC01164625">
    <property type="protein sequence ID" value="SVD65572.1"/>
    <property type="molecule type" value="Genomic_DNA"/>
</dbReference>
<dbReference type="Gene3D" id="2.60.120.620">
    <property type="entry name" value="q2cbj1_9rhob like domain"/>
    <property type="match status" value="1"/>
</dbReference>
<gene>
    <name evidence="1" type="ORF">METZ01_LOCUS418426</name>
</gene>
<evidence type="ECO:0000313" key="1">
    <source>
        <dbReference type="EMBL" id="SVD65572.1"/>
    </source>
</evidence>
<name>A0A382X385_9ZZZZ</name>
<organism evidence="1">
    <name type="scientific">marine metagenome</name>
    <dbReference type="NCBI Taxonomy" id="408172"/>
    <lineage>
        <taxon>unclassified sequences</taxon>
        <taxon>metagenomes</taxon>
        <taxon>ecological metagenomes</taxon>
    </lineage>
</organism>